<keyword evidence="4" id="KW-1185">Reference proteome</keyword>
<dbReference type="Gene3D" id="3.30.70.270">
    <property type="match status" value="1"/>
</dbReference>
<dbReference type="InterPro" id="IPR029787">
    <property type="entry name" value="Nucleotide_cyclase"/>
</dbReference>
<dbReference type="InParanoid" id="D4H412"/>
<dbReference type="Pfam" id="PF13426">
    <property type="entry name" value="PAS_9"/>
    <property type="match status" value="2"/>
</dbReference>
<dbReference type="RefSeq" id="WP_013009867.1">
    <property type="nucleotide sequence ID" value="NC_013943.1"/>
</dbReference>
<dbReference type="PROSITE" id="PS50887">
    <property type="entry name" value="GGDEF"/>
    <property type="match status" value="1"/>
</dbReference>
<dbReference type="NCBIfam" id="TIGR00254">
    <property type="entry name" value="GGDEF"/>
    <property type="match status" value="1"/>
</dbReference>
<dbReference type="PANTHER" id="PTHR44757:SF2">
    <property type="entry name" value="BIOFILM ARCHITECTURE MAINTENANCE PROTEIN MBAA"/>
    <property type="match status" value="1"/>
</dbReference>
<dbReference type="SMART" id="SM00091">
    <property type="entry name" value="PAS"/>
    <property type="match status" value="3"/>
</dbReference>
<accession>D4H412</accession>
<dbReference type="InterPro" id="IPR035965">
    <property type="entry name" value="PAS-like_dom_sf"/>
</dbReference>
<dbReference type="EMBL" id="CP001968">
    <property type="protein sequence ID" value="ADD67323.1"/>
    <property type="molecule type" value="Genomic_DNA"/>
</dbReference>
<protein>
    <submittedName>
        <fullName evidence="3">Diguanylate cyclase with PAS/PAC sensor</fullName>
    </submittedName>
</protein>
<dbReference type="InterPro" id="IPR000160">
    <property type="entry name" value="GGDEF_dom"/>
</dbReference>
<dbReference type="HOGENOM" id="CLU_000445_11_4_0"/>
<dbReference type="CDD" id="cd00130">
    <property type="entry name" value="PAS"/>
    <property type="match status" value="2"/>
</dbReference>
<dbReference type="InterPro" id="IPR000014">
    <property type="entry name" value="PAS"/>
</dbReference>
<dbReference type="eggNOG" id="COG2199">
    <property type="taxonomic scope" value="Bacteria"/>
</dbReference>
<sequence>MIIEKICDERLFNSSFIGIALVDAAGAVIRFNNKMCELTGYSDEELKGILIATCLHPDYADSLLSFFKPVSGVVFDDAVFFVKFRKKDGAYIECVLNLFSISDKEGSNAGHVLYFNARTGDDAAQRQVNAGSDMQWIDIEDKDRKEEFLCNIFHGIQDSVLITDAGGVILSYNMKMLKLLGLNMEEMASFANLADISAEDLNIKIAEKFIRGAFDGADQQFTWQLKKPADDTIIDVEIFATSISKVGEDVLLITIKDITDKKRIEDELKNSETRYRLLVEHSPDGIIIHKKGVIKYVNPAGAVLLGGGQAEDILGRPVLQFFKENVHGVIRKRLKDLYDYKRSMPLEEGEMIRLDGQVINVEFASMPFELEGATAVQVVLRDITEKKKQDKYIRYLAMHDRLTGLPNRELLTDRISKGTARQKRGNLKNAVIYIDLDGFKPINDTLGHDAGDEALREIAVRLDKSVRGSDTVSRIGGDEFAVFLEGVAGKKEISRVADRILDSLNKPISINDHLFHVGASMGISIYPDDTVNLGELITFADKAMYYVKETGKNRYTYYSDVPAGV</sequence>
<dbReference type="AlphaFoldDB" id="D4H412"/>
<dbReference type="GO" id="GO:0006355">
    <property type="term" value="P:regulation of DNA-templated transcription"/>
    <property type="evidence" value="ECO:0007669"/>
    <property type="project" value="InterPro"/>
</dbReference>
<dbReference type="Proteomes" id="UP000002012">
    <property type="component" value="Chromosome"/>
</dbReference>
<dbReference type="SMART" id="SM00267">
    <property type="entry name" value="GGDEF"/>
    <property type="match status" value="1"/>
</dbReference>
<dbReference type="InterPro" id="IPR013767">
    <property type="entry name" value="PAS_fold"/>
</dbReference>
<dbReference type="PROSITE" id="PS50112">
    <property type="entry name" value="PAS"/>
    <property type="match status" value="2"/>
</dbReference>
<dbReference type="GO" id="GO:0003824">
    <property type="term" value="F:catalytic activity"/>
    <property type="evidence" value="ECO:0007669"/>
    <property type="project" value="UniProtKB-ARBA"/>
</dbReference>
<reference evidence="3 4" key="1">
    <citation type="journal article" date="2010" name="Stand. Genomic Sci.">
        <title>Complete genome sequence of Denitrovibrio acetiphilus type strain (N2460).</title>
        <authorList>
            <person name="Kiss H."/>
            <person name="Lang E."/>
            <person name="Lapidus A."/>
            <person name="Copeland A."/>
            <person name="Nolan M."/>
            <person name="Glavina Del Rio T."/>
            <person name="Chen F."/>
            <person name="Lucas S."/>
            <person name="Tice H."/>
            <person name="Cheng J.F."/>
            <person name="Han C."/>
            <person name="Goodwin L."/>
            <person name="Pitluck S."/>
            <person name="Liolios K."/>
            <person name="Pati A."/>
            <person name="Ivanova N."/>
            <person name="Mavromatis K."/>
            <person name="Chen A."/>
            <person name="Palaniappan K."/>
            <person name="Land M."/>
            <person name="Hauser L."/>
            <person name="Chang Y.J."/>
            <person name="Jeffries C.D."/>
            <person name="Detter J.C."/>
            <person name="Brettin T."/>
            <person name="Spring S."/>
            <person name="Rohde M."/>
            <person name="Goker M."/>
            <person name="Woyke T."/>
            <person name="Bristow J."/>
            <person name="Eisen J.A."/>
            <person name="Markowitz V."/>
            <person name="Hugenholtz P."/>
            <person name="Kyrpides N.C."/>
            <person name="Klenk H.P."/>
        </authorList>
    </citation>
    <scope>NUCLEOTIDE SEQUENCE [LARGE SCALE GENOMIC DNA]</scope>
    <source>
        <strain evidence="4">DSM 12809 / NBRC 114555 / N2460</strain>
    </source>
</reference>
<dbReference type="NCBIfam" id="TIGR00229">
    <property type="entry name" value="sensory_box"/>
    <property type="match status" value="3"/>
</dbReference>
<dbReference type="InterPro" id="IPR043128">
    <property type="entry name" value="Rev_trsase/Diguanyl_cyclase"/>
</dbReference>
<organism evidence="3 4">
    <name type="scientific">Denitrovibrio acetiphilus (strain DSM 12809 / NBRC 114555 / N2460)</name>
    <dbReference type="NCBI Taxonomy" id="522772"/>
    <lineage>
        <taxon>Bacteria</taxon>
        <taxon>Pseudomonadati</taxon>
        <taxon>Deferribacterota</taxon>
        <taxon>Deferribacteres</taxon>
        <taxon>Deferribacterales</taxon>
        <taxon>Geovibrionaceae</taxon>
        <taxon>Denitrovibrio</taxon>
    </lineage>
</organism>
<evidence type="ECO:0000259" key="2">
    <source>
        <dbReference type="PROSITE" id="PS50887"/>
    </source>
</evidence>
<feature type="domain" description="PAS" evidence="1">
    <location>
        <begin position="9"/>
        <end position="58"/>
    </location>
</feature>
<dbReference type="OrthoDB" id="9759607at2"/>
<dbReference type="InterPro" id="IPR052155">
    <property type="entry name" value="Biofilm_reg_signaling"/>
</dbReference>
<dbReference type="SUPFAM" id="SSF55073">
    <property type="entry name" value="Nucleotide cyclase"/>
    <property type="match status" value="1"/>
</dbReference>
<dbReference type="CDD" id="cd01949">
    <property type="entry name" value="GGDEF"/>
    <property type="match status" value="1"/>
</dbReference>
<dbReference type="Gene3D" id="3.30.450.20">
    <property type="entry name" value="PAS domain"/>
    <property type="match status" value="3"/>
</dbReference>
<dbReference type="KEGG" id="dap:Dacet_0525"/>
<gene>
    <name evidence="3" type="ordered locus">Dacet_0525</name>
</gene>
<dbReference type="STRING" id="522772.Dacet_0525"/>
<proteinExistence type="predicted"/>
<dbReference type="PANTHER" id="PTHR44757">
    <property type="entry name" value="DIGUANYLATE CYCLASE DGCP"/>
    <property type="match status" value="1"/>
</dbReference>
<evidence type="ECO:0000313" key="3">
    <source>
        <dbReference type="EMBL" id="ADD67323.1"/>
    </source>
</evidence>
<dbReference type="FunFam" id="3.30.70.270:FF:000001">
    <property type="entry name" value="Diguanylate cyclase domain protein"/>
    <property type="match status" value="1"/>
</dbReference>
<evidence type="ECO:0000313" key="4">
    <source>
        <dbReference type="Proteomes" id="UP000002012"/>
    </source>
</evidence>
<evidence type="ECO:0000259" key="1">
    <source>
        <dbReference type="PROSITE" id="PS50112"/>
    </source>
</evidence>
<dbReference type="PaxDb" id="522772-Dacet_0525"/>
<dbReference type="Pfam" id="PF00989">
    <property type="entry name" value="PAS"/>
    <property type="match status" value="1"/>
</dbReference>
<name>D4H412_DENA2</name>
<feature type="domain" description="GGDEF" evidence="2">
    <location>
        <begin position="427"/>
        <end position="560"/>
    </location>
</feature>
<dbReference type="SUPFAM" id="SSF55785">
    <property type="entry name" value="PYP-like sensor domain (PAS domain)"/>
    <property type="match status" value="3"/>
</dbReference>
<feature type="domain" description="PAS" evidence="1">
    <location>
        <begin position="145"/>
        <end position="217"/>
    </location>
</feature>
<dbReference type="Pfam" id="PF00990">
    <property type="entry name" value="GGDEF"/>
    <property type="match status" value="1"/>
</dbReference>